<proteinExistence type="predicted"/>
<dbReference type="EMBL" id="CP023694">
    <property type="protein sequence ID" value="QEV24978.1"/>
    <property type="molecule type" value="Genomic_DNA"/>
</dbReference>
<evidence type="ECO:0000313" key="2">
    <source>
        <dbReference type="Proteomes" id="UP000326598"/>
    </source>
</evidence>
<sequence>MLVALGRPSTAHRRPGPDRVYGWRLRAGDLDPLTAGEIFDAYCTDIDSGDPISPEYDVGQIRYGSRGFDPYRRPTKVQVKDGEQATPCRMLHYSPVMDSPFSDSPHRGY</sequence>
<organism evidence="1 2">
    <name type="scientific">Streptomyces coeruleorubidus</name>
    <dbReference type="NCBI Taxonomy" id="116188"/>
    <lineage>
        <taxon>Bacteria</taxon>
        <taxon>Bacillati</taxon>
        <taxon>Actinomycetota</taxon>
        <taxon>Actinomycetes</taxon>
        <taxon>Kitasatosporales</taxon>
        <taxon>Streptomycetaceae</taxon>
        <taxon>Streptomyces</taxon>
    </lineage>
</organism>
<reference evidence="1 2" key="1">
    <citation type="submission" date="2017-09" db="EMBL/GenBank/DDBJ databases">
        <authorList>
            <person name="Lee N."/>
            <person name="Cho B.-K."/>
        </authorList>
    </citation>
    <scope>NUCLEOTIDE SEQUENCE [LARGE SCALE GENOMIC DNA]</scope>
    <source>
        <strain evidence="1 2">ATCC 13740</strain>
    </source>
</reference>
<dbReference type="KEGG" id="scoe:CP976_12880"/>
<dbReference type="Proteomes" id="UP000326598">
    <property type="component" value="Chromosome"/>
</dbReference>
<name>A0A5J6HYZ1_STRC4</name>
<gene>
    <name evidence="1" type="ORF">CP976_12880</name>
</gene>
<dbReference type="AlphaFoldDB" id="A0A5J6HYZ1"/>
<evidence type="ECO:0000313" key="1">
    <source>
        <dbReference type="EMBL" id="QEV24978.1"/>
    </source>
</evidence>
<protein>
    <submittedName>
        <fullName evidence="1">Uncharacterized protein</fullName>
    </submittedName>
</protein>
<accession>A0A5J6HYZ1</accession>